<evidence type="ECO:0000313" key="2">
    <source>
        <dbReference type="Proteomes" id="UP001147747"/>
    </source>
</evidence>
<name>A0A9W9W5G6_9EURO</name>
<dbReference type="GeneID" id="81367229"/>
<organism evidence="1 2">
    <name type="scientific">Penicillium cosmopolitanum</name>
    <dbReference type="NCBI Taxonomy" id="1131564"/>
    <lineage>
        <taxon>Eukaryota</taxon>
        <taxon>Fungi</taxon>
        <taxon>Dikarya</taxon>
        <taxon>Ascomycota</taxon>
        <taxon>Pezizomycotina</taxon>
        <taxon>Eurotiomycetes</taxon>
        <taxon>Eurotiomycetidae</taxon>
        <taxon>Eurotiales</taxon>
        <taxon>Aspergillaceae</taxon>
        <taxon>Penicillium</taxon>
    </lineage>
</organism>
<dbReference type="EMBL" id="JAPZBU010000005">
    <property type="protein sequence ID" value="KAJ5403741.1"/>
    <property type="molecule type" value="Genomic_DNA"/>
</dbReference>
<proteinExistence type="predicted"/>
<keyword evidence="2" id="KW-1185">Reference proteome</keyword>
<dbReference type="Proteomes" id="UP001147747">
    <property type="component" value="Unassembled WGS sequence"/>
</dbReference>
<dbReference type="RefSeq" id="XP_056490983.1">
    <property type="nucleotide sequence ID" value="XM_056628249.1"/>
</dbReference>
<dbReference type="AlphaFoldDB" id="A0A9W9W5G6"/>
<reference evidence="1" key="1">
    <citation type="submission" date="2022-12" db="EMBL/GenBank/DDBJ databases">
        <authorList>
            <person name="Petersen C."/>
        </authorList>
    </citation>
    <scope>NUCLEOTIDE SEQUENCE</scope>
    <source>
        <strain evidence="1">IBT 29677</strain>
    </source>
</reference>
<accession>A0A9W9W5G6</accession>
<evidence type="ECO:0000313" key="1">
    <source>
        <dbReference type="EMBL" id="KAJ5403741.1"/>
    </source>
</evidence>
<sequence>MDQIGWKVLKFVVISKIIEIMADEFSKLLDAATNSLIRLAFKQWPILKHLSPPDESRTRSRNGRHSKPDDWKVCWRTGTHWPELLLDQY</sequence>
<protein>
    <submittedName>
        <fullName evidence="1">Uncharacterized protein</fullName>
    </submittedName>
</protein>
<reference evidence="1" key="2">
    <citation type="journal article" date="2023" name="IMA Fungus">
        <title>Comparative genomic study of the Penicillium genus elucidates a diverse pangenome and 15 lateral gene transfer events.</title>
        <authorList>
            <person name="Petersen C."/>
            <person name="Sorensen T."/>
            <person name="Nielsen M.R."/>
            <person name="Sondergaard T.E."/>
            <person name="Sorensen J.L."/>
            <person name="Fitzpatrick D.A."/>
            <person name="Frisvad J.C."/>
            <person name="Nielsen K.L."/>
        </authorList>
    </citation>
    <scope>NUCLEOTIDE SEQUENCE</scope>
    <source>
        <strain evidence="1">IBT 29677</strain>
    </source>
</reference>
<gene>
    <name evidence="1" type="ORF">N7509_003612</name>
</gene>
<comment type="caution">
    <text evidence="1">The sequence shown here is derived from an EMBL/GenBank/DDBJ whole genome shotgun (WGS) entry which is preliminary data.</text>
</comment>